<accession>A0ABV8NSQ5</accession>
<dbReference type="InterPro" id="IPR012939">
    <property type="entry name" value="Glyco_hydro_92"/>
</dbReference>
<dbReference type="SUPFAM" id="SSF48208">
    <property type="entry name" value="Six-hairpin glycosidases"/>
    <property type="match status" value="1"/>
</dbReference>
<organism evidence="6 7">
    <name type="scientific">Pedobacter jamesrossensis</name>
    <dbReference type="NCBI Taxonomy" id="1908238"/>
    <lineage>
        <taxon>Bacteria</taxon>
        <taxon>Pseudomonadati</taxon>
        <taxon>Bacteroidota</taxon>
        <taxon>Sphingobacteriia</taxon>
        <taxon>Sphingobacteriales</taxon>
        <taxon>Sphingobacteriaceae</taxon>
        <taxon>Pedobacter</taxon>
    </lineage>
</organism>
<evidence type="ECO:0000259" key="4">
    <source>
        <dbReference type="Pfam" id="PF07971"/>
    </source>
</evidence>
<dbReference type="Proteomes" id="UP001595792">
    <property type="component" value="Unassembled WGS sequence"/>
</dbReference>
<dbReference type="Gene3D" id="2.70.98.10">
    <property type="match status" value="1"/>
</dbReference>
<name>A0ABV8NSQ5_9SPHI</name>
<comment type="caution">
    <text evidence="6">The sequence shown here is derived from an EMBL/GenBank/DDBJ whole genome shotgun (WGS) entry which is preliminary data.</text>
</comment>
<keyword evidence="6" id="KW-0378">Hydrolase</keyword>
<dbReference type="PANTHER" id="PTHR12143">
    <property type="entry name" value="PEPTIDE N-GLYCANASE PNGASE -RELATED"/>
    <property type="match status" value="1"/>
</dbReference>
<dbReference type="InterPro" id="IPR014718">
    <property type="entry name" value="GH-type_carb-bd"/>
</dbReference>
<keyword evidence="7" id="KW-1185">Reference proteome</keyword>
<proteinExistence type="predicted"/>
<dbReference type="EMBL" id="JBHSBY010000143">
    <property type="protein sequence ID" value="MFC4198828.1"/>
    <property type="molecule type" value="Genomic_DNA"/>
</dbReference>
<dbReference type="Pfam" id="PF17678">
    <property type="entry name" value="Glyco_hydro_92N"/>
    <property type="match status" value="1"/>
</dbReference>
<dbReference type="Gene3D" id="3.30.2080.10">
    <property type="entry name" value="GH92 mannosidase domain"/>
    <property type="match status" value="1"/>
</dbReference>
<feature type="domain" description="Glycosyl hydrolase family 92" evidence="4">
    <location>
        <begin position="277"/>
        <end position="725"/>
    </location>
</feature>
<dbReference type="InterPro" id="IPR050883">
    <property type="entry name" value="PNGase"/>
</dbReference>
<protein>
    <submittedName>
        <fullName evidence="6">GH92 family glycosyl hydrolase</fullName>
    </submittedName>
</protein>
<dbReference type="Gene3D" id="1.20.1610.10">
    <property type="entry name" value="alpha-1,2-mannosidases domains"/>
    <property type="match status" value="1"/>
</dbReference>
<gene>
    <name evidence="6" type="ORF">ACFOUY_19130</name>
</gene>
<comment type="subunit">
    <text evidence="2">Monomer.</text>
</comment>
<dbReference type="PANTHER" id="PTHR12143:SF43">
    <property type="entry name" value="PUTATIVE-RELATED"/>
    <property type="match status" value="1"/>
</dbReference>
<dbReference type="GO" id="GO:0016787">
    <property type="term" value="F:hydrolase activity"/>
    <property type="evidence" value="ECO:0007669"/>
    <property type="project" value="UniProtKB-KW"/>
</dbReference>
<evidence type="ECO:0000256" key="2">
    <source>
        <dbReference type="ARBA" id="ARBA00011245"/>
    </source>
</evidence>
<evidence type="ECO:0000256" key="1">
    <source>
        <dbReference type="ARBA" id="ARBA00001913"/>
    </source>
</evidence>
<evidence type="ECO:0000313" key="7">
    <source>
        <dbReference type="Proteomes" id="UP001595792"/>
    </source>
</evidence>
<dbReference type="InterPro" id="IPR005887">
    <property type="entry name" value="GH92_a_mannosidase_put"/>
</dbReference>
<dbReference type="NCBIfam" id="TIGR01180">
    <property type="entry name" value="aman2_put"/>
    <property type="match status" value="1"/>
</dbReference>
<keyword evidence="3" id="KW-0106">Calcium</keyword>
<sequence length="733" mass="82987">MIRNKIIYLFILLSIYTHHSKAQGLVEYVDNFIGVRDQNTSTVLGPQLPQASITPSPQTASGKVNYDMDGYIMGQPIRGFGQLHVSGTGWGKYGQVFISPQIGLATGANAHDSEKTNEVAKPYEYGVLLTRYKIRTEITPAEHSAIYRFTFPKSDSANVMLDVSHNITEIATVMRGADSRFMQGDVTFTSASGTEIKGFGTYTGGFSDGPYNVYFCIRLSKLPSQKGTWKNDLINSGKLSEKLSNKNDRIGAFLQYKTETNEKIYLKLAVSLKSAEQATAWLDAEIPAWDYDKVKSQAKKTWNNELQKIEVKGGTESEKRIFYTAAYHASVMPRDRTNDSKDFEKDVPVWDDHLAVWDTWRTLYPLKVLTNPQMVSGTINSFLARWKKYGKVKDAYVAGRDMGVEQGGNDIDNIIADAYVKGVKGVNWDEAYQLIKHQANNERNGISYGKPDSSKIYKELGWIPAGKMSNSVTLEYAYNDFCAALMAKDLGTEEEYNKYLNRSKQWINLWNPQAESDGFKGFITPKRLNGDFVNISLKKNWGSWKDYFYEGSSWTYSYFVPHDFEKLVELSGGKEKFATKLKYAFENNLIDYGNEPAFLAVHAFHYGGRTDLASYYMRKLMRERFTENGNMENDDSGAMSSWYIFSAMGFFPNAGQNIYYLTGAAFPSIKLRMDNGKTLEIIAKNTSDKNIYIQSCKINGKLWDKFWFTHQDIQNGGKIEFVMGSTPNDSLNQ</sequence>
<reference evidence="7" key="1">
    <citation type="journal article" date="2019" name="Int. J. Syst. Evol. Microbiol.">
        <title>The Global Catalogue of Microorganisms (GCM) 10K type strain sequencing project: providing services to taxonomists for standard genome sequencing and annotation.</title>
        <authorList>
            <consortium name="The Broad Institute Genomics Platform"/>
            <consortium name="The Broad Institute Genome Sequencing Center for Infectious Disease"/>
            <person name="Wu L."/>
            <person name="Ma J."/>
        </authorList>
    </citation>
    <scope>NUCLEOTIDE SEQUENCE [LARGE SCALE GENOMIC DNA]</scope>
    <source>
        <strain evidence="7">CCM 8689</strain>
    </source>
</reference>
<dbReference type="Gene3D" id="1.20.1050.60">
    <property type="entry name" value="alpha-1,2-mannosidase"/>
    <property type="match status" value="1"/>
</dbReference>
<dbReference type="RefSeq" id="WP_378962873.1">
    <property type="nucleotide sequence ID" value="NZ_JBHRXC010000001.1"/>
</dbReference>
<evidence type="ECO:0000313" key="6">
    <source>
        <dbReference type="EMBL" id="MFC4198828.1"/>
    </source>
</evidence>
<evidence type="ECO:0000259" key="5">
    <source>
        <dbReference type="Pfam" id="PF17678"/>
    </source>
</evidence>
<dbReference type="Pfam" id="PF07971">
    <property type="entry name" value="Glyco_hydro_92"/>
    <property type="match status" value="1"/>
</dbReference>
<dbReference type="InterPro" id="IPR008928">
    <property type="entry name" value="6-hairpin_glycosidase_sf"/>
</dbReference>
<feature type="domain" description="Glycosyl hydrolase family 92 N-terminal" evidence="5">
    <location>
        <begin position="28"/>
        <end position="271"/>
    </location>
</feature>
<comment type="cofactor">
    <cofactor evidence="1">
        <name>Ca(2+)</name>
        <dbReference type="ChEBI" id="CHEBI:29108"/>
    </cofactor>
</comment>
<evidence type="ECO:0000256" key="3">
    <source>
        <dbReference type="ARBA" id="ARBA00022837"/>
    </source>
</evidence>
<dbReference type="InterPro" id="IPR041371">
    <property type="entry name" value="GH92_N"/>
</dbReference>